<dbReference type="KEGG" id="pif:PITG_18580"/>
<keyword evidence="2" id="KW-1185">Reference proteome</keyword>
<evidence type="ECO:0000313" key="1">
    <source>
        <dbReference type="EMBL" id="EEY68651.1"/>
    </source>
</evidence>
<dbReference type="EMBL" id="DS028190">
    <property type="protein sequence ID" value="EEY68651.1"/>
    <property type="molecule type" value="Genomic_DNA"/>
</dbReference>
<organism evidence="1 2">
    <name type="scientific">Phytophthora infestans (strain T30-4)</name>
    <name type="common">Potato late blight agent</name>
    <dbReference type="NCBI Taxonomy" id="403677"/>
    <lineage>
        <taxon>Eukaryota</taxon>
        <taxon>Sar</taxon>
        <taxon>Stramenopiles</taxon>
        <taxon>Oomycota</taxon>
        <taxon>Peronosporomycetes</taxon>
        <taxon>Peronosporales</taxon>
        <taxon>Peronosporaceae</taxon>
        <taxon>Phytophthora</taxon>
    </lineage>
</organism>
<name>D0NYM7_PHYIT</name>
<dbReference type="GeneID" id="9466328"/>
<dbReference type="RefSeq" id="XP_002997521.1">
    <property type="nucleotide sequence ID" value="XM_002997475.1"/>
</dbReference>
<gene>
    <name evidence="1" type="ORF">PITG_18580</name>
</gene>
<dbReference type="VEuPathDB" id="FungiDB:PITG_18580"/>
<dbReference type="HOGENOM" id="CLU_1091803_0_0_1"/>
<sequence>MAPFSTPSTKIGTANEVNIASHITLFLDIHTHYHIEELREYGLLCKSNMPVAAFSPDHIAAIVSVRCGRFNAVMEYKTRATARTVQQEQAAAKAYGIFTTVELTGMGSGFRLNAVIPESSHRLQILHSIACSGITHGYLVYASSTYIIRVVHVVVSESASHTYQSALKAIALGYMEWVYTETASIPEFETEQLGHCVDQATLVQTLGLWRALVKLINERQNPLPPAKHIMPTLIALWNRVKGGIDVYSRYLKNVK</sequence>
<accession>D0NYM7</accession>
<dbReference type="AlphaFoldDB" id="D0NYM7"/>
<dbReference type="InterPro" id="IPR011604">
    <property type="entry name" value="PDDEXK-like_dom_sf"/>
</dbReference>
<reference evidence="2" key="1">
    <citation type="journal article" date="2009" name="Nature">
        <title>Genome sequence and analysis of the Irish potato famine pathogen Phytophthora infestans.</title>
        <authorList>
            <consortium name="The Broad Institute Genome Sequencing Platform"/>
            <person name="Haas B.J."/>
            <person name="Kamoun S."/>
            <person name="Zody M.C."/>
            <person name="Jiang R.H."/>
            <person name="Handsaker R.E."/>
            <person name="Cano L.M."/>
            <person name="Grabherr M."/>
            <person name="Kodira C.D."/>
            <person name="Raffaele S."/>
            <person name="Torto-Alalibo T."/>
            <person name="Bozkurt T.O."/>
            <person name="Ah-Fong A.M."/>
            <person name="Alvarado L."/>
            <person name="Anderson V.L."/>
            <person name="Armstrong M.R."/>
            <person name="Avrova A."/>
            <person name="Baxter L."/>
            <person name="Beynon J."/>
            <person name="Boevink P.C."/>
            <person name="Bollmann S.R."/>
            <person name="Bos J.I."/>
            <person name="Bulone V."/>
            <person name="Cai G."/>
            <person name="Cakir C."/>
            <person name="Carrington J.C."/>
            <person name="Chawner M."/>
            <person name="Conti L."/>
            <person name="Costanzo S."/>
            <person name="Ewan R."/>
            <person name="Fahlgren N."/>
            <person name="Fischbach M.A."/>
            <person name="Fugelstad J."/>
            <person name="Gilroy E.M."/>
            <person name="Gnerre S."/>
            <person name="Green P.J."/>
            <person name="Grenville-Briggs L.J."/>
            <person name="Griffith J."/>
            <person name="Grunwald N.J."/>
            <person name="Horn K."/>
            <person name="Horner N.R."/>
            <person name="Hu C.H."/>
            <person name="Huitema E."/>
            <person name="Jeong D.H."/>
            <person name="Jones A.M."/>
            <person name="Jones J.D."/>
            <person name="Jones R.W."/>
            <person name="Karlsson E.K."/>
            <person name="Kunjeti S.G."/>
            <person name="Lamour K."/>
            <person name="Liu Z."/>
            <person name="Ma L."/>
            <person name="Maclean D."/>
            <person name="Chibucos M.C."/>
            <person name="McDonald H."/>
            <person name="McWalters J."/>
            <person name="Meijer H.J."/>
            <person name="Morgan W."/>
            <person name="Morris P.F."/>
            <person name="Munro C.A."/>
            <person name="O'Neill K."/>
            <person name="Ospina-Giraldo M."/>
            <person name="Pinzon A."/>
            <person name="Pritchard L."/>
            <person name="Ramsahoye B."/>
            <person name="Ren Q."/>
            <person name="Restrepo S."/>
            <person name="Roy S."/>
            <person name="Sadanandom A."/>
            <person name="Savidor A."/>
            <person name="Schornack S."/>
            <person name="Schwartz D.C."/>
            <person name="Schumann U.D."/>
            <person name="Schwessinger B."/>
            <person name="Seyer L."/>
            <person name="Sharpe T."/>
            <person name="Silvar C."/>
            <person name="Song J."/>
            <person name="Studholme D.J."/>
            <person name="Sykes S."/>
            <person name="Thines M."/>
            <person name="van de Vondervoort P.J."/>
            <person name="Phuntumart V."/>
            <person name="Wawra S."/>
            <person name="Weide R."/>
            <person name="Win J."/>
            <person name="Young C."/>
            <person name="Zhou S."/>
            <person name="Fry W."/>
            <person name="Meyers B.C."/>
            <person name="van West P."/>
            <person name="Ristaino J."/>
            <person name="Govers F."/>
            <person name="Birch P.R."/>
            <person name="Whisson S.C."/>
            <person name="Judelson H.S."/>
            <person name="Nusbaum C."/>
        </authorList>
    </citation>
    <scope>NUCLEOTIDE SEQUENCE [LARGE SCALE GENOMIC DNA]</scope>
    <source>
        <strain evidence="2">T30-4</strain>
    </source>
</reference>
<dbReference type="InParanoid" id="D0NYM7"/>
<dbReference type="OMA" id="HTHYHIE"/>
<dbReference type="Proteomes" id="UP000006643">
    <property type="component" value="Unassembled WGS sequence"/>
</dbReference>
<evidence type="ECO:0000313" key="2">
    <source>
        <dbReference type="Proteomes" id="UP000006643"/>
    </source>
</evidence>
<dbReference type="OrthoDB" id="125260at2759"/>
<proteinExistence type="predicted"/>
<dbReference type="Gene3D" id="3.90.320.10">
    <property type="match status" value="1"/>
</dbReference>
<protein>
    <submittedName>
        <fullName evidence="1">Uncharacterized protein</fullName>
    </submittedName>
</protein>